<dbReference type="Pfam" id="PF00583">
    <property type="entry name" value="Acetyltransf_1"/>
    <property type="match status" value="1"/>
</dbReference>
<feature type="domain" description="N-acetyltransferase" evidence="1">
    <location>
        <begin position="12"/>
        <end position="179"/>
    </location>
</feature>
<proteinExistence type="predicted"/>
<gene>
    <name evidence="2" type="ORF">Pa4123_51730</name>
</gene>
<reference evidence="2" key="1">
    <citation type="submission" date="2022-12" db="EMBL/GenBank/DDBJ databases">
        <title>New Phytohabitans aurantiacus sp. RD004123 nov., an actinomycete isolated from soil.</title>
        <authorList>
            <person name="Triningsih D.W."/>
            <person name="Harunari E."/>
            <person name="Igarashi Y."/>
        </authorList>
    </citation>
    <scope>NUCLEOTIDE SEQUENCE</scope>
    <source>
        <strain evidence="2">RD004123</strain>
    </source>
</reference>
<organism evidence="2 3">
    <name type="scientific">Phytohabitans aurantiacus</name>
    <dbReference type="NCBI Taxonomy" id="3016789"/>
    <lineage>
        <taxon>Bacteria</taxon>
        <taxon>Bacillati</taxon>
        <taxon>Actinomycetota</taxon>
        <taxon>Actinomycetes</taxon>
        <taxon>Micromonosporales</taxon>
        <taxon>Micromonosporaceae</taxon>
    </lineage>
</organism>
<dbReference type="PROSITE" id="PS51186">
    <property type="entry name" value="GNAT"/>
    <property type="match status" value="1"/>
</dbReference>
<dbReference type="EMBL" id="BSDI01000029">
    <property type="protein sequence ID" value="GLH99897.1"/>
    <property type="molecule type" value="Genomic_DNA"/>
</dbReference>
<dbReference type="Gene3D" id="3.40.630.30">
    <property type="match status" value="1"/>
</dbReference>
<dbReference type="Proteomes" id="UP001144280">
    <property type="component" value="Unassembled WGS sequence"/>
</dbReference>
<evidence type="ECO:0000259" key="1">
    <source>
        <dbReference type="PROSITE" id="PS51186"/>
    </source>
</evidence>
<dbReference type="InterPro" id="IPR016181">
    <property type="entry name" value="Acyl_CoA_acyltransferase"/>
</dbReference>
<protein>
    <recommendedName>
        <fullName evidence="1">N-acetyltransferase domain-containing protein</fullName>
    </recommendedName>
</protein>
<sequence>MTTAEINTVRHTDVTKVTDLLVSIYETVYATRLDDPFFSLDRFRQRLHQHAASPRWEAVIGYHDTHPIGYAYGATRPAATDYWATLTPRPDDDFAHEDGERTFVLFELMILPAWRGTGASRTVHDALLASRPETRVCLAVEHDHPRVRALYQRWGYQFVGQRTPTPDSPVMDIMWRPRELPDQP</sequence>
<evidence type="ECO:0000313" key="2">
    <source>
        <dbReference type="EMBL" id="GLH99897.1"/>
    </source>
</evidence>
<evidence type="ECO:0000313" key="3">
    <source>
        <dbReference type="Proteomes" id="UP001144280"/>
    </source>
</evidence>
<comment type="caution">
    <text evidence="2">The sequence shown here is derived from an EMBL/GenBank/DDBJ whole genome shotgun (WGS) entry which is preliminary data.</text>
</comment>
<dbReference type="RefSeq" id="WP_281899860.1">
    <property type="nucleotide sequence ID" value="NZ_BSDI01000029.1"/>
</dbReference>
<keyword evidence="3" id="KW-1185">Reference proteome</keyword>
<dbReference type="InterPro" id="IPR000182">
    <property type="entry name" value="GNAT_dom"/>
</dbReference>
<accession>A0ABQ5R130</accession>
<dbReference type="SUPFAM" id="SSF55729">
    <property type="entry name" value="Acyl-CoA N-acyltransferases (Nat)"/>
    <property type="match status" value="1"/>
</dbReference>
<name>A0ABQ5R130_9ACTN</name>